<dbReference type="Pfam" id="PF01473">
    <property type="entry name" value="Choline_bind_1"/>
    <property type="match status" value="4"/>
</dbReference>
<keyword evidence="3" id="KW-0378">Hydrolase</keyword>
<gene>
    <name evidence="7" type="ORF">BRYFOR_05887</name>
</gene>
<dbReference type="PROSITE" id="PS51677">
    <property type="entry name" value="NODB"/>
    <property type="match status" value="1"/>
</dbReference>
<dbReference type="GO" id="GO:0016810">
    <property type="term" value="F:hydrolase activity, acting on carbon-nitrogen (but not peptide) bonds"/>
    <property type="evidence" value="ECO:0007669"/>
    <property type="project" value="InterPro"/>
</dbReference>
<dbReference type="STRING" id="168384.SAMN05660368_01358"/>
<dbReference type="Gene3D" id="3.20.20.370">
    <property type="entry name" value="Glycoside hydrolase/deacetylase"/>
    <property type="match status" value="1"/>
</dbReference>
<keyword evidence="5" id="KW-0732">Signal</keyword>
<evidence type="ECO:0000256" key="5">
    <source>
        <dbReference type="SAM" id="SignalP"/>
    </source>
</evidence>
<dbReference type="PANTHER" id="PTHR10587:SF133">
    <property type="entry name" value="CHITIN DEACETYLASE 1-RELATED"/>
    <property type="match status" value="1"/>
</dbReference>
<keyword evidence="8" id="KW-1185">Reference proteome</keyword>
<dbReference type="InterPro" id="IPR018337">
    <property type="entry name" value="Cell_wall/Cho-bd_repeat"/>
</dbReference>
<evidence type="ECO:0000256" key="1">
    <source>
        <dbReference type="ARBA" id="ARBA00022723"/>
    </source>
</evidence>
<dbReference type="OrthoDB" id="9806342at2"/>
<dbReference type="InterPro" id="IPR011330">
    <property type="entry name" value="Glyco_hydro/deAcase_b/a-brl"/>
</dbReference>
<dbReference type="SUPFAM" id="SSF88713">
    <property type="entry name" value="Glycoside hydrolase/deacetylase"/>
    <property type="match status" value="1"/>
</dbReference>
<sequence>MKTRKRLFLSLCVLVLALVAPAALAQAKTTNAVKTELVDVRKAVKPQGKWVKRTGGYKFRLASSGKAVKNKWISVDGKVYYVNGSGYRVSGWVKYRGKLYYMDKNGVMQTGWLTVSGKKYYMKPNGVALKKLQKIGDARYYFSPTDASMKKGWVSIGKSKYYFSKIDGRMRTATWVKSDGKYRYVGQDGKMLSSCWVIVGKNKYYVDGDGVRVTGTQYIGNKGYYFKSNGVYDPTVKVKMEVNPNKKMVALTFDDGPGPYTTRLLNCLQKNGAKATFFMVGSSVPNYKSAVKKMVAMGCELGNHSYSHPAFTTLSYSSRRSQVTRTNNNIYNACGKYPTVFRLPYGDGHNSSSVLSSLGLPSIYWSLDTRDWANTGSPQHTVNAVLNNVKNGDIVLMHDIHRSTVDAAETIIPALKKRGFQMVTVSQLAKYKGKTTLRSGKTYYSFK</sequence>
<dbReference type="eggNOG" id="COG5263">
    <property type="taxonomic scope" value="Bacteria"/>
</dbReference>
<dbReference type="InterPro" id="IPR002509">
    <property type="entry name" value="NODB_dom"/>
</dbReference>
<accession>C6LB92</accession>
<feature type="domain" description="NodB homology" evidence="6">
    <location>
        <begin position="247"/>
        <end position="423"/>
    </location>
</feature>
<dbReference type="AlphaFoldDB" id="C6LB92"/>
<evidence type="ECO:0000313" key="8">
    <source>
        <dbReference type="Proteomes" id="UP000005561"/>
    </source>
</evidence>
<protein>
    <submittedName>
        <fullName evidence="7">Polysaccharide deacetylase</fullName>
    </submittedName>
</protein>
<dbReference type="EMBL" id="ACCL02000003">
    <property type="protein sequence ID" value="EET62223.1"/>
    <property type="molecule type" value="Genomic_DNA"/>
</dbReference>
<dbReference type="GO" id="GO:0005975">
    <property type="term" value="P:carbohydrate metabolic process"/>
    <property type="evidence" value="ECO:0007669"/>
    <property type="project" value="InterPro"/>
</dbReference>
<dbReference type="InterPro" id="IPR050248">
    <property type="entry name" value="Polysacc_deacetylase_ArnD"/>
</dbReference>
<evidence type="ECO:0000256" key="4">
    <source>
        <dbReference type="PROSITE-ProRule" id="PRU00591"/>
    </source>
</evidence>
<feature type="repeat" description="Cell wall-binding" evidence="4">
    <location>
        <begin position="89"/>
        <end position="108"/>
    </location>
</feature>
<keyword evidence="2" id="KW-0677">Repeat</keyword>
<dbReference type="PANTHER" id="PTHR10587">
    <property type="entry name" value="GLYCOSYL TRANSFERASE-RELATED"/>
    <property type="match status" value="1"/>
</dbReference>
<dbReference type="Pfam" id="PF19127">
    <property type="entry name" value="Choline_bind_3"/>
    <property type="match status" value="1"/>
</dbReference>
<dbReference type="Gene3D" id="2.10.270.10">
    <property type="entry name" value="Cholin Binding"/>
    <property type="match status" value="3"/>
</dbReference>
<dbReference type="PROSITE" id="PS51170">
    <property type="entry name" value="CW"/>
    <property type="match status" value="2"/>
</dbReference>
<evidence type="ECO:0000259" key="6">
    <source>
        <dbReference type="PROSITE" id="PS51677"/>
    </source>
</evidence>
<evidence type="ECO:0000256" key="2">
    <source>
        <dbReference type="ARBA" id="ARBA00022737"/>
    </source>
</evidence>
<reference evidence="7" key="1">
    <citation type="submission" date="2009-07" db="EMBL/GenBank/DDBJ databases">
        <authorList>
            <person name="Weinstock G."/>
            <person name="Sodergren E."/>
            <person name="Clifton S."/>
            <person name="Fulton L."/>
            <person name="Fulton B."/>
            <person name="Courtney L."/>
            <person name="Fronick C."/>
            <person name="Harrison M."/>
            <person name="Strong C."/>
            <person name="Farmer C."/>
            <person name="Delahaunty K."/>
            <person name="Markovic C."/>
            <person name="Hall O."/>
            <person name="Minx P."/>
            <person name="Tomlinson C."/>
            <person name="Mitreva M."/>
            <person name="Nelson J."/>
            <person name="Hou S."/>
            <person name="Wollam A."/>
            <person name="Pepin K.H."/>
            <person name="Johnson M."/>
            <person name="Bhonagiri V."/>
            <person name="Nash W.E."/>
            <person name="Warren W."/>
            <person name="Chinwalla A."/>
            <person name="Mardis E.R."/>
            <person name="Wilson R.K."/>
        </authorList>
    </citation>
    <scope>NUCLEOTIDE SEQUENCE [LARGE SCALE GENOMIC DNA]</scope>
    <source>
        <strain evidence="7">DSM 14469</strain>
    </source>
</reference>
<dbReference type="CDD" id="cd10954">
    <property type="entry name" value="CE4_CtAXE_like"/>
    <property type="match status" value="1"/>
</dbReference>
<dbReference type="eggNOG" id="COG0726">
    <property type="taxonomic scope" value="Bacteria"/>
</dbReference>
<evidence type="ECO:0000256" key="3">
    <source>
        <dbReference type="ARBA" id="ARBA00022801"/>
    </source>
</evidence>
<feature type="chain" id="PRO_5039536371" evidence="5">
    <location>
        <begin position="26"/>
        <end position="447"/>
    </location>
</feature>
<name>C6LB92_9FIRM</name>
<feature type="repeat" description="Cell wall-binding" evidence="4">
    <location>
        <begin position="109"/>
        <end position="128"/>
    </location>
</feature>
<dbReference type="SUPFAM" id="SSF69360">
    <property type="entry name" value="Cell wall binding repeat"/>
    <property type="match status" value="1"/>
</dbReference>
<proteinExistence type="predicted"/>
<dbReference type="RefSeq" id="WP_006860684.1">
    <property type="nucleotide sequence ID" value="NZ_ACCL02000003.1"/>
</dbReference>
<organism evidence="7 8">
    <name type="scientific">Marvinbryantia formatexigens DSM 14469</name>
    <dbReference type="NCBI Taxonomy" id="478749"/>
    <lineage>
        <taxon>Bacteria</taxon>
        <taxon>Bacillati</taxon>
        <taxon>Bacillota</taxon>
        <taxon>Clostridia</taxon>
        <taxon>Lachnospirales</taxon>
        <taxon>Lachnospiraceae</taxon>
        <taxon>Marvinbryantia</taxon>
    </lineage>
</organism>
<dbReference type="Proteomes" id="UP000005561">
    <property type="component" value="Unassembled WGS sequence"/>
</dbReference>
<comment type="caution">
    <text evidence="7">The sequence shown here is derived from an EMBL/GenBank/DDBJ whole genome shotgun (WGS) entry which is preliminary data.</text>
</comment>
<feature type="signal peptide" evidence="5">
    <location>
        <begin position="1"/>
        <end position="25"/>
    </location>
</feature>
<keyword evidence="1" id="KW-0479">Metal-binding</keyword>
<dbReference type="Pfam" id="PF01522">
    <property type="entry name" value="Polysacc_deac_1"/>
    <property type="match status" value="1"/>
</dbReference>
<evidence type="ECO:0000313" key="7">
    <source>
        <dbReference type="EMBL" id="EET62223.1"/>
    </source>
</evidence>
<dbReference type="GO" id="GO:0016020">
    <property type="term" value="C:membrane"/>
    <property type="evidence" value="ECO:0007669"/>
    <property type="project" value="TreeGrafter"/>
</dbReference>
<dbReference type="GO" id="GO:0046872">
    <property type="term" value="F:metal ion binding"/>
    <property type="evidence" value="ECO:0007669"/>
    <property type="project" value="UniProtKB-KW"/>
</dbReference>